<dbReference type="InterPro" id="IPR050228">
    <property type="entry name" value="Carboxylesterase_BioH"/>
</dbReference>
<protein>
    <submittedName>
        <fullName evidence="2">Pimeloyl-ACP methyl ester carboxylesterase</fullName>
    </submittedName>
</protein>
<organism evidence="2 3">
    <name type="scientific">Streptacidiphilus jiangxiensis</name>
    <dbReference type="NCBI Taxonomy" id="235985"/>
    <lineage>
        <taxon>Bacteria</taxon>
        <taxon>Bacillati</taxon>
        <taxon>Actinomycetota</taxon>
        <taxon>Actinomycetes</taxon>
        <taxon>Kitasatosporales</taxon>
        <taxon>Streptomycetaceae</taxon>
        <taxon>Streptacidiphilus</taxon>
    </lineage>
</organism>
<gene>
    <name evidence="2" type="ORF">SAMN05414137_106208</name>
</gene>
<sequence length="279" mass="30070">MDVAEERWTRSGVRLRRVARRDGPWNWLFVPGGPGLGSESVAGLAQAAAVPGTTWLVDLPGDGSNRGPAVPARPFERWPGVLAEAVEGLERTVMVGHSTGGMFLLSVPELERRLSGLVLVSSAPHAGWRSGFERWAQAHPLPGLAEAAERYAAAPGDATLRELTVAAAPWNFTPDGLPQGRALLEGLPYCHDAVAWADVHFDADYRALWTPRAVPTLIVGGAEDRLVDQRLWDEAPGFRQPNIVRRTIAAAGHFPWIDNPDAVRDAFAGMTGRLDDASA</sequence>
<dbReference type="InterPro" id="IPR000073">
    <property type="entry name" value="AB_hydrolase_1"/>
</dbReference>
<feature type="domain" description="AB hydrolase-1" evidence="1">
    <location>
        <begin position="28"/>
        <end position="266"/>
    </location>
</feature>
<dbReference type="InterPro" id="IPR029058">
    <property type="entry name" value="AB_hydrolase_fold"/>
</dbReference>
<evidence type="ECO:0000259" key="1">
    <source>
        <dbReference type="Pfam" id="PF12697"/>
    </source>
</evidence>
<dbReference type="EMBL" id="FOAZ01000006">
    <property type="protein sequence ID" value="SEL18470.1"/>
    <property type="molecule type" value="Genomic_DNA"/>
</dbReference>
<name>A0A1H7N4P2_STRJI</name>
<dbReference type="PANTHER" id="PTHR43194:SF2">
    <property type="entry name" value="PEROXISOMAL MEMBRANE PROTEIN LPX1"/>
    <property type="match status" value="1"/>
</dbReference>
<evidence type="ECO:0000313" key="2">
    <source>
        <dbReference type="EMBL" id="SEL18470.1"/>
    </source>
</evidence>
<dbReference type="PANTHER" id="PTHR43194">
    <property type="entry name" value="HYDROLASE ALPHA/BETA FOLD FAMILY"/>
    <property type="match status" value="1"/>
</dbReference>
<proteinExistence type="predicted"/>
<dbReference type="Gene3D" id="3.40.50.1820">
    <property type="entry name" value="alpha/beta hydrolase"/>
    <property type="match status" value="1"/>
</dbReference>
<accession>A0A1H7N4P2</accession>
<dbReference type="GO" id="GO:0003824">
    <property type="term" value="F:catalytic activity"/>
    <property type="evidence" value="ECO:0007669"/>
    <property type="project" value="UniProtKB-ARBA"/>
</dbReference>
<reference evidence="3" key="1">
    <citation type="submission" date="2016-10" db="EMBL/GenBank/DDBJ databases">
        <authorList>
            <person name="Varghese N."/>
        </authorList>
    </citation>
    <scope>NUCLEOTIDE SEQUENCE [LARGE SCALE GENOMIC DNA]</scope>
    <source>
        <strain evidence="3">DSM 45096 / BCRC 16803 / CGMCC 4.1857 / CIP 109030 / JCM 12277 / KCTC 19219 / NBRC 100920 / 33214</strain>
    </source>
</reference>
<dbReference type="STRING" id="235985.SAMN05414137_106208"/>
<keyword evidence="3" id="KW-1185">Reference proteome</keyword>
<dbReference type="SUPFAM" id="SSF53474">
    <property type="entry name" value="alpha/beta-Hydrolases"/>
    <property type="match status" value="1"/>
</dbReference>
<dbReference type="RefSeq" id="WP_201777561.1">
    <property type="nucleotide sequence ID" value="NZ_BBPN01000012.1"/>
</dbReference>
<dbReference type="eggNOG" id="COG0596">
    <property type="taxonomic scope" value="Bacteria"/>
</dbReference>
<dbReference type="AlphaFoldDB" id="A0A1H7N4P2"/>
<evidence type="ECO:0000313" key="3">
    <source>
        <dbReference type="Proteomes" id="UP000183015"/>
    </source>
</evidence>
<dbReference type="Proteomes" id="UP000183015">
    <property type="component" value="Unassembled WGS sequence"/>
</dbReference>
<dbReference type="Pfam" id="PF12697">
    <property type="entry name" value="Abhydrolase_6"/>
    <property type="match status" value="1"/>
</dbReference>